<organism evidence="3 4">
    <name type="scientific">Chromobacterium paludis</name>
    <dbReference type="NCBI Taxonomy" id="2605945"/>
    <lineage>
        <taxon>Bacteria</taxon>
        <taxon>Pseudomonadati</taxon>
        <taxon>Pseudomonadota</taxon>
        <taxon>Betaproteobacteria</taxon>
        <taxon>Neisseriales</taxon>
        <taxon>Chromobacteriaceae</taxon>
        <taxon>Chromobacterium</taxon>
    </lineage>
</organism>
<evidence type="ECO:0000259" key="2">
    <source>
        <dbReference type="Pfam" id="PF03413"/>
    </source>
</evidence>
<gene>
    <name evidence="3" type="ORF">FYK34_10920</name>
</gene>
<feature type="domain" description="PepSY" evidence="2">
    <location>
        <begin position="39"/>
        <end position="96"/>
    </location>
</feature>
<proteinExistence type="predicted"/>
<accession>A0A5C1DGZ2</accession>
<sequence>MYRYSKLSLLAIVIFTCGAAAYAARSGMENDALAVSQAKIPLSQAIAIAEKHVNGQAARAEYEHSRLGGSYDVEVAAGGKVFDVKVDPVKGAVLSSKEDRADHDDDGDGQD</sequence>
<name>A0A5C1DGZ2_9NEIS</name>
<evidence type="ECO:0000256" key="1">
    <source>
        <dbReference type="SAM" id="SignalP"/>
    </source>
</evidence>
<reference evidence="3 4" key="1">
    <citation type="submission" date="2019-08" db="EMBL/GenBank/DDBJ databases">
        <title>Chromobacterium paludis, a novel bacterium isolated from a Maryland marsh pond.</title>
        <authorList>
            <person name="Blackburn M.B."/>
            <person name="Gundersen-Rindal D.E."/>
        </authorList>
    </citation>
    <scope>NUCLEOTIDE SEQUENCE [LARGE SCALE GENOMIC DNA]</scope>
    <source>
        <strain evidence="4">IIBBL 257-1</strain>
    </source>
</reference>
<feature type="chain" id="PRO_5022730838" evidence="1">
    <location>
        <begin position="24"/>
        <end position="111"/>
    </location>
</feature>
<evidence type="ECO:0000313" key="4">
    <source>
        <dbReference type="Proteomes" id="UP000322079"/>
    </source>
</evidence>
<dbReference type="RefSeq" id="WP_149296386.1">
    <property type="nucleotide sequence ID" value="NZ_CP043473.1"/>
</dbReference>
<dbReference type="KEGG" id="chrm:FYK34_10920"/>
<protein>
    <submittedName>
        <fullName evidence="3">PepSY domain-containing protein</fullName>
    </submittedName>
</protein>
<dbReference type="Gene3D" id="3.10.450.40">
    <property type="match status" value="1"/>
</dbReference>
<dbReference type="Proteomes" id="UP000322079">
    <property type="component" value="Chromosome"/>
</dbReference>
<dbReference type="EMBL" id="CP043473">
    <property type="protein sequence ID" value="QEL56031.1"/>
    <property type="molecule type" value="Genomic_DNA"/>
</dbReference>
<feature type="signal peptide" evidence="1">
    <location>
        <begin position="1"/>
        <end position="23"/>
    </location>
</feature>
<evidence type="ECO:0000313" key="3">
    <source>
        <dbReference type="EMBL" id="QEL56031.1"/>
    </source>
</evidence>
<dbReference type="AlphaFoldDB" id="A0A5C1DGZ2"/>
<dbReference type="Pfam" id="PF03413">
    <property type="entry name" value="PepSY"/>
    <property type="match status" value="1"/>
</dbReference>
<keyword evidence="1" id="KW-0732">Signal</keyword>
<keyword evidence="4" id="KW-1185">Reference proteome</keyword>
<dbReference type="InterPro" id="IPR025711">
    <property type="entry name" value="PepSY"/>
</dbReference>